<evidence type="ECO:0000313" key="5">
    <source>
        <dbReference type="Proteomes" id="UP000192374"/>
    </source>
</evidence>
<dbReference type="EMBL" id="MVIC01000004">
    <property type="protein sequence ID" value="ORB17439.1"/>
    <property type="molecule type" value="Genomic_DNA"/>
</dbReference>
<feature type="region of interest" description="Disordered" evidence="1">
    <location>
        <begin position="47"/>
        <end position="99"/>
    </location>
</feature>
<feature type="domain" description="DUF5666" evidence="2">
    <location>
        <begin position="99"/>
        <end position="167"/>
    </location>
</feature>
<dbReference type="Proteomes" id="UP000192374">
    <property type="component" value="Unassembled WGS sequence"/>
</dbReference>
<accession>A0A7I7PIS5</accession>
<dbReference type="OrthoDB" id="4762103at2"/>
<dbReference type="InterPro" id="IPR043724">
    <property type="entry name" value="DUF5666"/>
</dbReference>
<evidence type="ECO:0000313" key="6">
    <source>
        <dbReference type="Proteomes" id="UP000466894"/>
    </source>
</evidence>
<evidence type="ECO:0000313" key="4">
    <source>
        <dbReference type="EMBL" id="ORB17439.1"/>
    </source>
</evidence>
<protein>
    <recommendedName>
        <fullName evidence="2">DUF5666 domain-containing protein</fullName>
    </recommendedName>
</protein>
<evidence type="ECO:0000256" key="1">
    <source>
        <dbReference type="SAM" id="MobiDB-lite"/>
    </source>
</evidence>
<dbReference type="EMBL" id="AP022583">
    <property type="protein sequence ID" value="BBY08445.1"/>
    <property type="molecule type" value="Genomic_DNA"/>
</dbReference>
<organism evidence="3 6">
    <name type="scientific">Mycobacterium noviomagense</name>
    <dbReference type="NCBI Taxonomy" id="459858"/>
    <lineage>
        <taxon>Bacteria</taxon>
        <taxon>Bacillati</taxon>
        <taxon>Actinomycetota</taxon>
        <taxon>Actinomycetes</taxon>
        <taxon>Mycobacteriales</taxon>
        <taxon>Mycobacteriaceae</taxon>
        <taxon>Mycobacterium</taxon>
    </lineage>
</organism>
<feature type="compositionally biased region" description="Low complexity" evidence="1">
    <location>
        <begin position="77"/>
        <end position="92"/>
    </location>
</feature>
<reference evidence="3" key="3">
    <citation type="submission" date="2020-02" db="EMBL/GenBank/DDBJ databases">
        <authorList>
            <person name="Matsumoto Y."/>
            <person name="Motooka D."/>
            <person name="Nakamura S."/>
        </authorList>
    </citation>
    <scope>NUCLEOTIDE SEQUENCE</scope>
    <source>
        <strain evidence="3">JCM 16367</strain>
    </source>
</reference>
<evidence type="ECO:0000313" key="3">
    <source>
        <dbReference type="EMBL" id="BBY08445.1"/>
    </source>
</evidence>
<sequence>MSGSTIQVTQSGGNATVDFTPSTKVVEVTPAQLTDVTAGSCVSVHPTPETAPAGSAVTAQSVRVSAPVDRKCPQPKAQAGSSATPPSSAAPAKNRGINGTVASVTGNTINVTSNDASGAASQTAVTVTEKTKYTKQTTTDGQAIAQGKCITARGTKDGGGTLQATTITLQPANNGKCPQPGGNHHGH</sequence>
<dbReference type="Proteomes" id="UP000466894">
    <property type="component" value="Chromosome"/>
</dbReference>
<proteinExistence type="predicted"/>
<reference evidence="3 6" key="2">
    <citation type="journal article" date="2019" name="Emerg. Microbes Infect.">
        <title>Comprehensive subspecies identification of 175 nontuberculous mycobacteria species based on 7547 genomic profiles.</title>
        <authorList>
            <person name="Matsumoto Y."/>
            <person name="Kinjo T."/>
            <person name="Motooka D."/>
            <person name="Nabeya D."/>
            <person name="Jung N."/>
            <person name="Uechi K."/>
            <person name="Horii T."/>
            <person name="Iida T."/>
            <person name="Fujita J."/>
            <person name="Nakamura S."/>
        </authorList>
    </citation>
    <scope>NUCLEOTIDE SEQUENCE [LARGE SCALE GENOMIC DNA]</scope>
    <source>
        <strain evidence="3 6">JCM 16367</strain>
    </source>
</reference>
<reference evidence="4 5" key="1">
    <citation type="submission" date="2017-02" db="EMBL/GenBank/DDBJ databases">
        <title>The new phylogeny of genus Mycobacterium.</title>
        <authorList>
            <person name="Tortoli E."/>
            <person name="Trovato A."/>
            <person name="Cirillo D.M."/>
        </authorList>
    </citation>
    <scope>NUCLEOTIDE SEQUENCE [LARGE SCALE GENOMIC DNA]</scope>
    <source>
        <strain evidence="4 5">DSM 45145</strain>
    </source>
</reference>
<name>A0A7I7PIS5_9MYCO</name>
<dbReference type="Pfam" id="PF18914">
    <property type="entry name" value="DUF5666"/>
    <property type="match status" value="1"/>
</dbReference>
<gene>
    <name evidence="4" type="ORF">BST37_04495</name>
    <name evidence="3" type="ORF">MNVI_37630</name>
</gene>
<keyword evidence="5" id="KW-1185">Reference proteome</keyword>
<dbReference type="AlphaFoldDB" id="A0A7I7PIS5"/>
<dbReference type="KEGG" id="mnv:MNVI_37630"/>
<evidence type="ECO:0000259" key="2">
    <source>
        <dbReference type="Pfam" id="PF18914"/>
    </source>
</evidence>